<feature type="region of interest" description="Disordered" evidence="1">
    <location>
        <begin position="1"/>
        <end position="23"/>
    </location>
</feature>
<proteinExistence type="predicted"/>
<evidence type="ECO:0000313" key="3">
    <source>
        <dbReference type="Proteomes" id="UP001153269"/>
    </source>
</evidence>
<feature type="region of interest" description="Disordered" evidence="1">
    <location>
        <begin position="109"/>
        <end position="149"/>
    </location>
</feature>
<sequence>MKRRRRRKCPAGGAEVRRGGGEESVSVCLSLSQSVHTDSSLRVHPAGCYTPSPPNLLTPPVLSQKSLRSSDFWETESGGRVDRVEMFTAADTQEFTELLRAARVHTQNQRIHTREDQEAEEHVWTETGASTEFSPTATPRARFRKKKKNPSKALRCFMELKPVIRFN</sequence>
<reference evidence="2" key="1">
    <citation type="submission" date="2020-03" db="EMBL/GenBank/DDBJ databases">
        <authorList>
            <person name="Weist P."/>
        </authorList>
    </citation>
    <scope>NUCLEOTIDE SEQUENCE</scope>
</reference>
<evidence type="ECO:0000256" key="1">
    <source>
        <dbReference type="SAM" id="MobiDB-lite"/>
    </source>
</evidence>
<feature type="compositionally biased region" description="Polar residues" evidence="1">
    <location>
        <begin position="127"/>
        <end position="137"/>
    </location>
</feature>
<evidence type="ECO:0000313" key="2">
    <source>
        <dbReference type="EMBL" id="CAB1413803.1"/>
    </source>
</evidence>
<dbReference type="AlphaFoldDB" id="A0A9N7TLE8"/>
<dbReference type="EMBL" id="CADEAL010000071">
    <property type="protein sequence ID" value="CAB1413803.1"/>
    <property type="molecule type" value="Genomic_DNA"/>
</dbReference>
<dbReference type="Proteomes" id="UP001153269">
    <property type="component" value="Unassembled WGS sequence"/>
</dbReference>
<organism evidence="2 3">
    <name type="scientific">Pleuronectes platessa</name>
    <name type="common">European plaice</name>
    <dbReference type="NCBI Taxonomy" id="8262"/>
    <lineage>
        <taxon>Eukaryota</taxon>
        <taxon>Metazoa</taxon>
        <taxon>Chordata</taxon>
        <taxon>Craniata</taxon>
        <taxon>Vertebrata</taxon>
        <taxon>Euteleostomi</taxon>
        <taxon>Actinopterygii</taxon>
        <taxon>Neopterygii</taxon>
        <taxon>Teleostei</taxon>
        <taxon>Neoteleostei</taxon>
        <taxon>Acanthomorphata</taxon>
        <taxon>Carangaria</taxon>
        <taxon>Pleuronectiformes</taxon>
        <taxon>Pleuronectoidei</taxon>
        <taxon>Pleuronectidae</taxon>
        <taxon>Pleuronectes</taxon>
    </lineage>
</organism>
<accession>A0A9N7TLE8</accession>
<comment type="caution">
    <text evidence="2">The sequence shown here is derived from an EMBL/GenBank/DDBJ whole genome shotgun (WGS) entry which is preliminary data.</text>
</comment>
<gene>
    <name evidence="2" type="ORF">PLEPLA_LOCUS1505</name>
</gene>
<feature type="compositionally biased region" description="Basic and acidic residues" evidence="1">
    <location>
        <begin position="112"/>
        <end position="124"/>
    </location>
</feature>
<name>A0A9N7TLE8_PLEPL</name>
<protein>
    <submittedName>
        <fullName evidence="2">Uncharacterized protein</fullName>
    </submittedName>
</protein>
<keyword evidence="3" id="KW-1185">Reference proteome</keyword>